<organism evidence="1 2">
    <name type="scientific">Calidifontibacillus erzurumensis</name>
    <dbReference type="NCBI Taxonomy" id="2741433"/>
    <lineage>
        <taxon>Bacteria</taxon>
        <taxon>Bacillati</taxon>
        <taxon>Bacillota</taxon>
        <taxon>Bacilli</taxon>
        <taxon>Bacillales</taxon>
        <taxon>Bacillaceae</taxon>
        <taxon>Calidifontibacillus/Schinkia group</taxon>
        <taxon>Calidifontibacillus</taxon>
    </lineage>
</organism>
<dbReference type="InterPro" id="IPR036388">
    <property type="entry name" value="WH-like_DNA-bd_sf"/>
</dbReference>
<dbReference type="EMBL" id="JABTTE010000024">
    <property type="protein sequence ID" value="NSL52965.1"/>
    <property type="molecule type" value="Genomic_DNA"/>
</dbReference>
<accession>A0A8J8GFF6</accession>
<dbReference type="AlphaFoldDB" id="A0A8J8GFF6"/>
<dbReference type="InterPro" id="IPR009057">
    <property type="entry name" value="Homeodomain-like_sf"/>
</dbReference>
<dbReference type="Gene3D" id="1.10.10.10">
    <property type="entry name" value="Winged helix-like DNA-binding domain superfamily/Winged helix DNA-binding domain"/>
    <property type="match status" value="1"/>
</dbReference>
<dbReference type="Proteomes" id="UP000625804">
    <property type="component" value="Unassembled WGS sequence"/>
</dbReference>
<evidence type="ECO:0000313" key="1">
    <source>
        <dbReference type="EMBL" id="NSL52965.1"/>
    </source>
</evidence>
<reference evidence="1" key="1">
    <citation type="submission" date="2020-06" db="EMBL/GenBank/DDBJ databases">
        <title>A novel thermopfilic bacterium from Erzurum, Turkey.</title>
        <authorList>
            <person name="Adiguzel A."/>
            <person name="Ay H."/>
            <person name="Baltaci M.O."/>
        </authorList>
    </citation>
    <scope>NUCLEOTIDE SEQUENCE</scope>
    <source>
        <strain evidence="1">P2</strain>
    </source>
</reference>
<protein>
    <submittedName>
        <fullName evidence="1">DUF433 domain-containing protein</fullName>
    </submittedName>
</protein>
<gene>
    <name evidence="1" type="ORF">HR057_14505</name>
</gene>
<evidence type="ECO:0000313" key="2">
    <source>
        <dbReference type="Proteomes" id="UP000625804"/>
    </source>
</evidence>
<comment type="caution">
    <text evidence="1">The sequence shown here is derived from an EMBL/GenBank/DDBJ whole genome shotgun (WGS) entry which is preliminary data.</text>
</comment>
<dbReference type="SUPFAM" id="SSF46689">
    <property type="entry name" value="Homeodomain-like"/>
    <property type="match status" value="1"/>
</dbReference>
<proteinExistence type="predicted"/>
<sequence length="90" mass="10272">MIGKQDLEFLGKQYLEILAKKSNGINVSSNILGGMPVVKGTRINVSLILACLRDEMTIEEICEDYSLEYEDVFNALNFVIKVLDYPYYEE</sequence>
<keyword evidence="2" id="KW-1185">Reference proteome</keyword>
<dbReference type="PANTHER" id="PTHR34849">
    <property type="entry name" value="SSL5025 PROTEIN"/>
    <property type="match status" value="1"/>
</dbReference>
<dbReference type="Pfam" id="PF04255">
    <property type="entry name" value="DUF433"/>
    <property type="match status" value="1"/>
</dbReference>
<name>A0A8J8GFF6_9BACI</name>
<dbReference type="PANTHER" id="PTHR34849:SF3">
    <property type="entry name" value="SSR2962 PROTEIN"/>
    <property type="match status" value="1"/>
</dbReference>
<dbReference type="InterPro" id="IPR007367">
    <property type="entry name" value="DUF433"/>
</dbReference>